<reference evidence="7" key="1">
    <citation type="submission" date="2007-07" db="EMBL/GenBank/DDBJ databases">
        <title>PCAP assembly of the Caenorhabditis remanei genome.</title>
        <authorList>
            <consortium name="The Caenorhabditis remanei Sequencing Consortium"/>
            <person name="Wilson R.K."/>
        </authorList>
    </citation>
    <scope>NUCLEOTIDE SEQUENCE [LARGE SCALE GENOMIC DNA]</scope>
    <source>
        <strain evidence="7">PB4641</strain>
    </source>
</reference>
<dbReference type="InterPro" id="IPR005821">
    <property type="entry name" value="Ion_trans_dom"/>
</dbReference>
<dbReference type="GO" id="GO:0032224">
    <property type="term" value="P:positive regulation of synaptic transmission, cholinergic"/>
    <property type="evidence" value="ECO:0007669"/>
    <property type="project" value="TreeGrafter"/>
</dbReference>
<feature type="transmembrane region" description="Helical" evidence="5">
    <location>
        <begin position="109"/>
        <end position="130"/>
    </location>
</feature>
<feature type="transmembrane region" description="Helical" evidence="5">
    <location>
        <begin position="151"/>
        <end position="172"/>
    </location>
</feature>
<dbReference type="STRING" id="31234.E3NSZ8"/>
<feature type="transmembrane region" description="Helical" evidence="5">
    <location>
        <begin position="200"/>
        <end position="223"/>
    </location>
</feature>
<dbReference type="GO" id="GO:0032230">
    <property type="term" value="P:positive regulation of synaptic transmission, GABAergic"/>
    <property type="evidence" value="ECO:0007669"/>
    <property type="project" value="TreeGrafter"/>
</dbReference>
<evidence type="ECO:0000256" key="2">
    <source>
        <dbReference type="ARBA" id="ARBA00022692"/>
    </source>
</evidence>
<dbReference type="InterPro" id="IPR028823">
    <property type="entry name" value="NALCN"/>
</dbReference>
<dbReference type="eggNOG" id="KOG2301">
    <property type="taxonomic scope" value="Eukaryota"/>
</dbReference>
<feature type="transmembrane region" description="Helical" evidence="5">
    <location>
        <begin position="244"/>
        <end position="264"/>
    </location>
</feature>
<keyword evidence="4 5" id="KW-0472">Membrane</keyword>
<dbReference type="AlphaFoldDB" id="E3NSZ8"/>
<dbReference type="GO" id="GO:0005261">
    <property type="term" value="F:monoatomic cation channel activity"/>
    <property type="evidence" value="ECO:0007669"/>
    <property type="project" value="InterPro"/>
</dbReference>
<evidence type="ECO:0000313" key="7">
    <source>
        <dbReference type="EMBL" id="EFO91132.1"/>
    </source>
</evidence>
<keyword evidence="8" id="KW-1185">Reference proteome</keyword>
<evidence type="ECO:0000256" key="3">
    <source>
        <dbReference type="ARBA" id="ARBA00022989"/>
    </source>
</evidence>
<dbReference type="Pfam" id="PF00520">
    <property type="entry name" value="Ion_trans"/>
    <property type="match status" value="1"/>
</dbReference>
<feature type="transmembrane region" description="Helical" evidence="5">
    <location>
        <begin position="354"/>
        <end position="374"/>
    </location>
</feature>
<dbReference type="EMBL" id="DS270083">
    <property type="protein sequence ID" value="EFO91132.1"/>
    <property type="molecule type" value="Genomic_DNA"/>
</dbReference>
<keyword evidence="2 5" id="KW-0812">Transmembrane</keyword>
<dbReference type="Gene3D" id="1.10.287.70">
    <property type="match status" value="1"/>
</dbReference>
<dbReference type="PANTHER" id="PTHR46141">
    <property type="entry name" value="SODIUM LEAK CHANNEL NON-SELECTIVE PROTEIN"/>
    <property type="match status" value="1"/>
</dbReference>
<dbReference type="HOGENOM" id="CLU_720715_0_0_1"/>
<feature type="domain" description="Ion transport" evidence="6">
    <location>
        <begin position="81"/>
        <end position="391"/>
    </location>
</feature>
<dbReference type="InParanoid" id="E3NSZ8"/>
<organism evidence="8">
    <name type="scientific">Caenorhabditis remanei</name>
    <name type="common">Caenorhabditis vulgaris</name>
    <dbReference type="NCBI Taxonomy" id="31234"/>
    <lineage>
        <taxon>Eukaryota</taxon>
        <taxon>Metazoa</taxon>
        <taxon>Ecdysozoa</taxon>
        <taxon>Nematoda</taxon>
        <taxon>Chromadorea</taxon>
        <taxon>Rhabditida</taxon>
        <taxon>Rhabditina</taxon>
        <taxon>Rhabditomorpha</taxon>
        <taxon>Rhabditoidea</taxon>
        <taxon>Rhabditidae</taxon>
        <taxon>Peloderinae</taxon>
        <taxon>Caenorhabditis</taxon>
    </lineage>
</organism>
<evidence type="ECO:0000313" key="8">
    <source>
        <dbReference type="Proteomes" id="UP000008281"/>
    </source>
</evidence>
<evidence type="ECO:0000256" key="1">
    <source>
        <dbReference type="ARBA" id="ARBA00004141"/>
    </source>
</evidence>
<keyword evidence="3 5" id="KW-1133">Transmembrane helix</keyword>
<dbReference type="OrthoDB" id="10069766at2759"/>
<dbReference type="GO" id="GO:0005886">
    <property type="term" value="C:plasma membrane"/>
    <property type="evidence" value="ECO:0007669"/>
    <property type="project" value="TreeGrafter"/>
</dbReference>
<dbReference type="PANTHER" id="PTHR46141:SF2">
    <property type="entry name" value="ION TRANSPORT DOMAIN-CONTAINING PROTEIN"/>
    <property type="match status" value="1"/>
</dbReference>
<comment type="subcellular location">
    <subcellularLocation>
        <location evidence="1">Membrane</location>
        <topology evidence="1">Multi-pass membrane protein</topology>
    </subcellularLocation>
</comment>
<proteinExistence type="predicted"/>
<dbReference type="OMA" id="ISDINWF"/>
<accession>E3NSZ8</accession>
<evidence type="ECO:0000256" key="5">
    <source>
        <dbReference type="SAM" id="Phobius"/>
    </source>
</evidence>
<name>E3NSZ8_CAERE</name>
<evidence type="ECO:0000256" key="4">
    <source>
        <dbReference type="ARBA" id="ARBA00023136"/>
    </source>
</evidence>
<sequence>MSERKKSLITTINNQRKYSQVAKAAVLSSAMLARKNSSSRGAPGSAAPFGARESIAAISDMLSTQHKKPVRSSYVESDRVEWALKIACTISMITVCLHTPRTIELFPPLTYIILAADFISVSVFMLDSVLRIHYEGIFRCDSSYLSNRWSQFSVFISIIHLLSFLLHCYQLIGKLHFSEISLILLFSDKFFPFLHLNYRVWYGVIRSIRPFIIIRLIPLIVKFKLPKNRIEQLLKRSSQQVKNVTLFFVFFMTLYAIFGIQLFGRMDYHCVQPKTDPNNVTIMDLAIPDTMCAPEGIGGYECPNPMVCMQLNLNAKGEGFYGMFNDFGASVFTVYLAASEEGWVYVLYDCMDSLPSYLAFLYFCTLIFFLAWLVKNVFIAVITETFAEIRVQFSEMWQKKEVTLDEGFRKKLEKTDDGWRLIRLDGEVEAEGPKQKLQWVSSL</sequence>
<gene>
    <name evidence="7" type="ORF">CRE_18356</name>
</gene>
<protein>
    <recommendedName>
        <fullName evidence="6">Ion transport domain-containing protein</fullName>
    </recommendedName>
</protein>
<dbReference type="Proteomes" id="UP000008281">
    <property type="component" value="Unassembled WGS sequence"/>
</dbReference>
<evidence type="ECO:0000259" key="6">
    <source>
        <dbReference type="Pfam" id="PF00520"/>
    </source>
</evidence>
<dbReference type="SUPFAM" id="SSF81324">
    <property type="entry name" value="Voltage-gated potassium channels"/>
    <property type="match status" value="1"/>
</dbReference>